<dbReference type="GO" id="GO:0000976">
    <property type="term" value="F:transcription cis-regulatory region binding"/>
    <property type="evidence" value="ECO:0007669"/>
    <property type="project" value="TreeGrafter"/>
</dbReference>
<dbReference type="InterPro" id="IPR018062">
    <property type="entry name" value="HTH_AraC-typ_CS"/>
</dbReference>
<dbReference type="CDD" id="cd01543">
    <property type="entry name" value="PBP1_XylR"/>
    <property type="match status" value="1"/>
</dbReference>
<gene>
    <name evidence="5" type="primary">xylR_6</name>
    <name evidence="5" type="ORF">K227x_55370</name>
</gene>
<keyword evidence="6" id="KW-1185">Reference proteome</keyword>
<dbReference type="AlphaFoldDB" id="A0A517NJ04"/>
<evidence type="ECO:0000256" key="3">
    <source>
        <dbReference type="ARBA" id="ARBA00023163"/>
    </source>
</evidence>
<dbReference type="Pfam" id="PF12833">
    <property type="entry name" value="HTH_18"/>
    <property type="match status" value="1"/>
</dbReference>
<dbReference type="InterPro" id="IPR020449">
    <property type="entry name" value="Tscrpt_reg_AraC-type_HTH"/>
</dbReference>
<keyword evidence="3" id="KW-0804">Transcription</keyword>
<evidence type="ECO:0000313" key="5">
    <source>
        <dbReference type="EMBL" id="QDT07112.1"/>
    </source>
</evidence>
<dbReference type="Proteomes" id="UP000318538">
    <property type="component" value="Chromosome"/>
</dbReference>
<proteinExistence type="predicted"/>
<dbReference type="KEGG" id="rlc:K227x_55370"/>
<dbReference type="InterPro" id="IPR018060">
    <property type="entry name" value="HTH_AraC"/>
</dbReference>
<name>A0A517NJ04_9BACT</name>
<dbReference type="PROSITE" id="PS00041">
    <property type="entry name" value="HTH_ARAC_FAMILY_1"/>
    <property type="match status" value="1"/>
</dbReference>
<accession>A0A517NJ04</accession>
<sequence length="397" mass="44365">MKETIRGKSTGLPREGDRPNVLLIVETAMSFGRGVLEGISRYMVEAPSWSVQLDLRELLVSPPAWLRRWDGDGIITRSTTPEMADIILKWGIPTVNLTDIYGDQGIPAIWNDHAAIGRMAAEHLIERGLTNFAFCGFSDHHWSTERRIGFSAAVGERGHQAHCHASDWSQARRSGWEKQQAKIVEWLQSLPKPIGIMACNDFRGQHVLEACRSARLSIPDQVAVIGVDNDQVICDFCQPQLSSVVPAAERIGYEAAALLDRLMHGEKPARTIRLVQPLGVASRHSTDVMAIEDKEVVMALKIIRERACLGLTVQEILREVPIARSSLERRFRRSIGRSPQAEIRDVQMKRARQLLCDTDLSLAQISSLTGFKHSEYFSVVFKREIGQTPGQFRSSVG</sequence>
<evidence type="ECO:0000256" key="2">
    <source>
        <dbReference type="ARBA" id="ARBA00023125"/>
    </source>
</evidence>
<evidence type="ECO:0000259" key="4">
    <source>
        <dbReference type="PROSITE" id="PS01124"/>
    </source>
</evidence>
<dbReference type="InterPro" id="IPR009057">
    <property type="entry name" value="Homeodomain-like_sf"/>
</dbReference>
<dbReference type="SUPFAM" id="SSF46689">
    <property type="entry name" value="Homeodomain-like"/>
    <property type="match status" value="1"/>
</dbReference>
<dbReference type="SMART" id="SM00342">
    <property type="entry name" value="HTH_ARAC"/>
    <property type="match status" value="1"/>
</dbReference>
<dbReference type="RefSeq" id="WP_246146255.1">
    <property type="nucleotide sequence ID" value="NZ_CP036525.1"/>
</dbReference>
<keyword evidence="2" id="KW-0238">DNA-binding</keyword>
<dbReference type="PANTHER" id="PTHR30146:SF24">
    <property type="entry name" value="XYLOSE OPERON REGULATORY PROTEIN"/>
    <property type="match status" value="1"/>
</dbReference>
<reference evidence="5 6" key="1">
    <citation type="submission" date="2019-02" db="EMBL/GenBank/DDBJ databases">
        <title>Deep-cultivation of Planctomycetes and their phenomic and genomic characterization uncovers novel biology.</title>
        <authorList>
            <person name="Wiegand S."/>
            <person name="Jogler M."/>
            <person name="Boedeker C."/>
            <person name="Pinto D."/>
            <person name="Vollmers J."/>
            <person name="Rivas-Marin E."/>
            <person name="Kohn T."/>
            <person name="Peeters S.H."/>
            <person name="Heuer A."/>
            <person name="Rast P."/>
            <person name="Oberbeckmann S."/>
            <person name="Bunk B."/>
            <person name="Jeske O."/>
            <person name="Meyerdierks A."/>
            <person name="Storesund J.E."/>
            <person name="Kallscheuer N."/>
            <person name="Luecker S."/>
            <person name="Lage O.M."/>
            <person name="Pohl T."/>
            <person name="Merkel B.J."/>
            <person name="Hornburger P."/>
            <person name="Mueller R.-W."/>
            <person name="Bruemmer F."/>
            <person name="Labrenz M."/>
            <person name="Spormann A.M."/>
            <person name="Op den Camp H."/>
            <person name="Overmann J."/>
            <person name="Amann R."/>
            <person name="Jetten M.S.M."/>
            <person name="Mascher T."/>
            <person name="Medema M.H."/>
            <person name="Devos D.P."/>
            <person name="Kaster A.-K."/>
            <person name="Ovreas L."/>
            <person name="Rohde M."/>
            <person name="Galperin M.Y."/>
            <person name="Jogler C."/>
        </authorList>
    </citation>
    <scope>NUCLEOTIDE SEQUENCE [LARGE SCALE GENOMIC DNA]</scope>
    <source>
        <strain evidence="5 6">K22_7</strain>
    </source>
</reference>
<dbReference type="Gene3D" id="1.10.10.60">
    <property type="entry name" value="Homeodomain-like"/>
    <property type="match status" value="1"/>
</dbReference>
<keyword evidence="1" id="KW-0805">Transcription regulation</keyword>
<evidence type="ECO:0000256" key="1">
    <source>
        <dbReference type="ARBA" id="ARBA00023015"/>
    </source>
</evidence>
<organism evidence="5 6">
    <name type="scientific">Rubripirellula lacrimiformis</name>
    <dbReference type="NCBI Taxonomy" id="1930273"/>
    <lineage>
        <taxon>Bacteria</taxon>
        <taxon>Pseudomonadati</taxon>
        <taxon>Planctomycetota</taxon>
        <taxon>Planctomycetia</taxon>
        <taxon>Pirellulales</taxon>
        <taxon>Pirellulaceae</taxon>
        <taxon>Rubripirellula</taxon>
    </lineage>
</organism>
<dbReference type="GO" id="GO:0003700">
    <property type="term" value="F:DNA-binding transcription factor activity"/>
    <property type="evidence" value="ECO:0007669"/>
    <property type="project" value="InterPro"/>
</dbReference>
<dbReference type="PRINTS" id="PR00032">
    <property type="entry name" value="HTHARAC"/>
</dbReference>
<dbReference type="InterPro" id="IPR046335">
    <property type="entry name" value="LacI/GalR-like_sensor"/>
</dbReference>
<dbReference type="Gene3D" id="3.40.50.2300">
    <property type="match status" value="2"/>
</dbReference>
<dbReference type="InterPro" id="IPR028082">
    <property type="entry name" value="Peripla_BP_I"/>
</dbReference>
<feature type="domain" description="HTH araC/xylS-type" evidence="4">
    <location>
        <begin position="294"/>
        <end position="395"/>
    </location>
</feature>
<dbReference type="PANTHER" id="PTHR30146">
    <property type="entry name" value="LACI-RELATED TRANSCRIPTIONAL REPRESSOR"/>
    <property type="match status" value="1"/>
</dbReference>
<dbReference type="Pfam" id="PF13377">
    <property type="entry name" value="Peripla_BP_3"/>
    <property type="match status" value="1"/>
</dbReference>
<dbReference type="SUPFAM" id="SSF53822">
    <property type="entry name" value="Periplasmic binding protein-like I"/>
    <property type="match status" value="1"/>
</dbReference>
<evidence type="ECO:0000313" key="6">
    <source>
        <dbReference type="Proteomes" id="UP000318538"/>
    </source>
</evidence>
<protein>
    <submittedName>
        <fullName evidence="5">Xylose operon regulatory protein</fullName>
    </submittedName>
</protein>
<dbReference type="EMBL" id="CP036525">
    <property type="protein sequence ID" value="QDT07112.1"/>
    <property type="molecule type" value="Genomic_DNA"/>
</dbReference>
<dbReference type="PROSITE" id="PS01124">
    <property type="entry name" value="HTH_ARAC_FAMILY_2"/>
    <property type="match status" value="1"/>
</dbReference>